<proteinExistence type="inferred from homology"/>
<dbReference type="Pfam" id="PF08450">
    <property type="entry name" value="SGL"/>
    <property type="match status" value="1"/>
</dbReference>
<organism evidence="3 4">
    <name type="scientific">Botrytis galanthina</name>
    <dbReference type="NCBI Taxonomy" id="278940"/>
    <lineage>
        <taxon>Eukaryota</taxon>
        <taxon>Fungi</taxon>
        <taxon>Dikarya</taxon>
        <taxon>Ascomycota</taxon>
        <taxon>Pezizomycotina</taxon>
        <taxon>Leotiomycetes</taxon>
        <taxon>Helotiales</taxon>
        <taxon>Sclerotiniaceae</taxon>
        <taxon>Botrytis</taxon>
    </lineage>
</organism>
<dbReference type="EMBL" id="PQXL01000376">
    <property type="protein sequence ID" value="THV46567.1"/>
    <property type="molecule type" value="Genomic_DNA"/>
</dbReference>
<dbReference type="AlphaFoldDB" id="A0A4S8QNE1"/>
<evidence type="ECO:0000259" key="2">
    <source>
        <dbReference type="Pfam" id="PF08450"/>
    </source>
</evidence>
<dbReference type="SUPFAM" id="SSF63829">
    <property type="entry name" value="Calcium-dependent phosphotriesterase"/>
    <property type="match status" value="1"/>
</dbReference>
<dbReference type="Gene3D" id="2.120.10.30">
    <property type="entry name" value="TolB, C-terminal domain"/>
    <property type="match status" value="1"/>
</dbReference>
<dbReference type="GO" id="GO:0004341">
    <property type="term" value="F:gluconolactonase activity"/>
    <property type="evidence" value="ECO:0007669"/>
    <property type="project" value="TreeGrafter"/>
</dbReference>
<keyword evidence="4" id="KW-1185">Reference proteome</keyword>
<name>A0A4S8QNE1_9HELO</name>
<gene>
    <name evidence="3" type="ORF">BGAL_0376g00150</name>
</gene>
<protein>
    <recommendedName>
        <fullName evidence="2">SMP-30/Gluconolactonase/LRE-like region domain-containing protein</fullName>
    </recommendedName>
</protein>
<dbReference type="Proteomes" id="UP000308671">
    <property type="component" value="Unassembled WGS sequence"/>
</dbReference>
<sequence>MPDSVITWSAEEPLLPSNLDFKKIFVADDQAINLITANRIHMIGRLKHIRKYLPPGTKDSIYYTSLKSPFQALFCVEIEGFRNTLFLVTEKKLGFVEDYRRLGDRDSRVVSAEIPPESQSDMKTLNDVRYTGCNVDCKGRVWLMTCEGENSSGKLFHLDKNWKPASRRYMSGQRFSGICWSMDDKTIYIHETARNDWILAYDFDIETGIIRMDKGRLFYEFEDPTEYPIAFVIDSKDHMWCAVAGTSRIIRISPKSEIVGEIHLPSPHEPIDLQFVGNELVILTKTNTKIDEVLPMSGTSYKLVENAKEAPHGNIFAVDIGYTGKPRHLCKLSPEELSLLKNSGLYLESDIPDEGPWRFVNAILSDFS</sequence>
<evidence type="ECO:0000313" key="3">
    <source>
        <dbReference type="EMBL" id="THV46567.1"/>
    </source>
</evidence>
<dbReference type="GO" id="GO:0005509">
    <property type="term" value="F:calcium ion binding"/>
    <property type="evidence" value="ECO:0007669"/>
    <property type="project" value="TreeGrafter"/>
</dbReference>
<evidence type="ECO:0000313" key="4">
    <source>
        <dbReference type="Proteomes" id="UP000308671"/>
    </source>
</evidence>
<dbReference type="PANTHER" id="PTHR10907">
    <property type="entry name" value="REGUCALCIN"/>
    <property type="match status" value="1"/>
</dbReference>
<feature type="domain" description="SMP-30/Gluconolactonase/LRE-like region" evidence="2">
    <location>
        <begin position="119"/>
        <end position="283"/>
    </location>
</feature>
<dbReference type="OrthoDB" id="423498at2759"/>
<comment type="caution">
    <text evidence="3">The sequence shown here is derived from an EMBL/GenBank/DDBJ whole genome shotgun (WGS) entry which is preliminary data.</text>
</comment>
<comment type="similarity">
    <text evidence="1">Belongs to the SMP-30/CGR1 family.</text>
</comment>
<dbReference type="PANTHER" id="PTHR10907:SF47">
    <property type="entry name" value="REGUCALCIN"/>
    <property type="match status" value="1"/>
</dbReference>
<reference evidence="3 4" key="1">
    <citation type="submission" date="2017-12" db="EMBL/GenBank/DDBJ databases">
        <title>Comparative genomics of Botrytis spp.</title>
        <authorList>
            <person name="Valero-Jimenez C.A."/>
            <person name="Tapia P."/>
            <person name="Veloso J."/>
            <person name="Silva-Moreno E."/>
            <person name="Staats M."/>
            <person name="Valdes J.H."/>
            <person name="Van Kan J.A.L."/>
        </authorList>
    </citation>
    <scope>NUCLEOTIDE SEQUENCE [LARGE SCALE GENOMIC DNA]</scope>
    <source>
        <strain evidence="3 4">MUCL435</strain>
    </source>
</reference>
<dbReference type="InterPro" id="IPR013658">
    <property type="entry name" value="SGL"/>
</dbReference>
<accession>A0A4S8QNE1</accession>
<dbReference type="InterPro" id="IPR011042">
    <property type="entry name" value="6-blade_b-propeller_TolB-like"/>
</dbReference>
<evidence type="ECO:0000256" key="1">
    <source>
        <dbReference type="ARBA" id="ARBA00008853"/>
    </source>
</evidence>